<name>A0ABR2BY78_9ROSI</name>
<proteinExistence type="predicted"/>
<feature type="compositionally biased region" description="Basic and acidic residues" evidence="1">
    <location>
        <begin position="414"/>
        <end position="423"/>
    </location>
</feature>
<gene>
    <name evidence="3" type="ORF">V6N12_018565</name>
</gene>
<feature type="region of interest" description="Disordered" evidence="1">
    <location>
        <begin position="352"/>
        <end position="434"/>
    </location>
</feature>
<dbReference type="Pfam" id="PF03732">
    <property type="entry name" value="Retrotrans_gag"/>
    <property type="match status" value="1"/>
</dbReference>
<keyword evidence="4" id="KW-1185">Reference proteome</keyword>
<sequence length="576" mass="65288">MFNMLNTLGQFGGSPVENARQHLQSFLEICNSFKIHGVSKDVLKLKLFPYSLRDKAKDWLNNLPPGSFQSWIELCHSFLAKFSYNNMTDNLRNQITSFRQEDDEAMHEAWERYRDLFRRYPMHGLPEWTQVSIFYNSVNTPTRMMLDASANGTLLDKPPREGLEILEKLAQNDYQHPTTRRGTMRRGTAQLEFSDTILAQISALTNMVKNLQKQPAIHEVKVLDSFCEICGNNHDSSKCGQNLESSCHVGNYNRNVISNTYNPAWRHHPNFSWQNQDNVLNPSTSNQKGYQGQPRQNQQLNQPRQEYQQPSNYRTLENTLNTFKTQTPIRGFPSNTEFAKGATLEQCKAISTRSGKVLNPPTENRKGETTVANSKAASDTDIPASADTPASENKDHNIPPEPKEAETTSAAPQPRRDTLEEQRPPPPFPQRLRKQKHEYQYKKFFDILKQVHINLPLVEALQQMPNYAKFLKDMVSRKMRIGEFEIVAATEACLAMMHNKVPAKKTDPGSFSIPCSIGNNYSCKALCDPGASINLMLDDKGDVSAETTGPAPTEVSAGIQISAERLLCYWLIPKSE</sequence>
<feature type="compositionally biased region" description="Polar residues" evidence="1">
    <location>
        <begin position="272"/>
        <end position="286"/>
    </location>
</feature>
<dbReference type="PANTHER" id="PTHR33223:SF11">
    <property type="entry name" value="ELEMENT PROTEIN, PUTATIVE-RELATED"/>
    <property type="match status" value="1"/>
</dbReference>
<feature type="region of interest" description="Disordered" evidence="1">
    <location>
        <begin position="272"/>
        <end position="312"/>
    </location>
</feature>
<evidence type="ECO:0000313" key="4">
    <source>
        <dbReference type="Proteomes" id="UP001472677"/>
    </source>
</evidence>
<dbReference type="EMBL" id="JBBPBM010000075">
    <property type="protein sequence ID" value="KAK8512084.1"/>
    <property type="molecule type" value="Genomic_DNA"/>
</dbReference>
<evidence type="ECO:0000259" key="2">
    <source>
        <dbReference type="Pfam" id="PF03732"/>
    </source>
</evidence>
<dbReference type="InterPro" id="IPR005162">
    <property type="entry name" value="Retrotrans_gag_dom"/>
</dbReference>
<protein>
    <recommendedName>
        <fullName evidence="2">Retrotransposon gag domain-containing protein</fullName>
    </recommendedName>
</protein>
<organism evidence="3 4">
    <name type="scientific">Hibiscus sabdariffa</name>
    <name type="common">roselle</name>
    <dbReference type="NCBI Taxonomy" id="183260"/>
    <lineage>
        <taxon>Eukaryota</taxon>
        <taxon>Viridiplantae</taxon>
        <taxon>Streptophyta</taxon>
        <taxon>Embryophyta</taxon>
        <taxon>Tracheophyta</taxon>
        <taxon>Spermatophyta</taxon>
        <taxon>Magnoliopsida</taxon>
        <taxon>eudicotyledons</taxon>
        <taxon>Gunneridae</taxon>
        <taxon>Pentapetalae</taxon>
        <taxon>rosids</taxon>
        <taxon>malvids</taxon>
        <taxon>Malvales</taxon>
        <taxon>Malvaceae</taxon>
        <taxon>Malvoideae</taxon>
        <taxon>Hibiscus</taxon>
    </lineage>
</organism>
<reference evidence="3 4" key="1">
    <citation type="journal article" date="2024" name="G3 (Bethesda)">
        <title>Genome assembly of Hibiscus sabdariffa L. provides insights into metabolisms of medicinal natural products.</title>
        <authorList>
            <person name="Kim T."/>
        </authorList>
    </citation>
    <scope>NUCLEOTIDE SEQUENCE [LARGE SCALE GENOMIC DNA]</scope>
    <source>
        <strain evidence="3">TK-2024</strain>
        <tissue evidence="3">Old leaves</tissue>
    </source>
</reference>
<accession>A0ABR2BY78</accession>
<dbReference type="Proteomes" id="UP001472677">
    <property type="component" value="Unassembled WGS sequence"/>
</dbReference>
<comment type="caution">
    <text evidence="3">The sequence shown here is derived from an EMBL/GenBank/DDBJ whole genome shotgun (WGS) entry which is preliminary data.</text>
</comment>
<evidence type="ECO:0000256" key="1">
    <source>
        <dbReference type="SAM" id="MobiDB-lite"/>
    </source>
</evidence>
<feature type="compositionally biased region" description="Basic and acidic residues" evidence="1">
    <location>
        <begin position="392"/>
        <end position="406"/>
    </location>
</feature>
<feature type="domain" description="Retrotransposon gag" evidence="2">
    <location>
        <begin position="46"/>
        <end position="139"/>
    </location>
</feature>
<dbReference type="PANTHER" id="PTHR33223">
    <property type="entry name" value="CCHC-TYPE DOMAIN-CONTAINING PROTEIN"/>
    <property type="match status" value="1"/>
</dbReference>
<evidence type="ECO:0000313" key="3">
    <source>
        <dbReference type="EMBL" id="KAK8512084.1"/>
    </source>
</evidence>
<feature type="compositionally biased region" description="Low complexity" evidence="1">
    <location>
        <begin position="287"/>
        <end position="309"/>
    </location>
</feature>